<keyword evidence="5" id="KW-1185">Reference proteome</keyword>
<evidence type="ECO:0000313" key="5">
    <source>
        <dbReference type="Proteomes" id="UP000293952"/>
    </source>
</evidence>
<dbReference type="NCBIfam" id="TIGR04183">
    <property type="entry name" value="Por_Secre_tail"/>
    <property type="match status" value="1"/>
</dbReference>
<dbReference type="InterPro" id="IPR026444">
    <property type="entry name" value="Secre_tail"/>
</dbReference>
<protein>
    <submittedName>
        <fullName evidence="4">T9SS type A sorting domain-containing protein</fullName>
    </submittedName>
</protein>
<evidence type="ECO:0000256" key="2">
    <source>
        <dbReference type="SAM" id="SignalP"/>
    </source>
</evidence>
<organism evidence="4 5">
    <name type="scientific">Brumimicrobium glaciale</name>
    <dbReference type="NCBI Taxonomy" id="200475"/>
    <lineage>
        <taxon>Bacteria</taxon>
        <taxon>Pseudomonadati</taxon>
        <taxon>Bacteroidota</taxon>
        <taxon>Flavobacteriia</taxon>
        <taxon>Flavobacteriales</taxon>
        <taxon>Crocinitomicaceae</taxon>
        <taxon>Brumimicrobium</taxon>
    </lineage>
</organism>
<comment type="caution">
    <text evidence="4">The sequence shown here is derived from an EMBL/GenBank/DDBJ whole genome shotgun (WGS) entry which is preliminary data.</text>
</comment>
<dbReference type="Pfam" id="PF18962">
    <property type="entry name" value="Por_Secre_tail"/>
    <property type="match status" value="1"/>
</dbReference>
<gene>
    <name evidence="4" type="ORF">ERX46_14180</name>
</gene>
<dbReference type="RefSeq" id="WP_130094529.1">
    <property type="nucleotide sequence ID" value="NZ_SETE01000006.1"/>
</dbReference>
<dbReference type="Proteomes" id="UP000293952">
    <property type="component" value="Unassembled WGS sequence"/>
</dbReference>
<dbReference type="AlphaFoldDB" id="A0A4Q4KGW3"/>
<name>A0A4Q4KGW3_9FLAO</name>
<dbReference type="Gene3D" id="2.60.120.260">
    <property type="entry name" value="Galactose-binding domain-like"/>
    <property type="match status" value="1"/>
</dbReference>
<keyword evidence="1 2" id="KW-0732">Signal</keyword>
<evidence type="ECO:0000259" key="3">
    <source>
        <dbReference type="Pfam" id="PF18962"/>
    </source>
</evidence>
<dbReference type="OrthoDB" id="1466109at2"/>
<reference evidence="4 5" key="1">
    <citation type="submission" date="2019-02" db="EMBL/GenBank/DDBJ databases">
        <title>Genome sequence of the sea-ice species Brumimicrobium glaciale.</title>
        <authorList>
            <person name="Bowman J.P."/>
        </authorList>
    </citation>
    <scope>NUCLEOTIDE SEQUENCE [LARGE SCALE GENOMIC DNA]</scope>
    <source>
        <strain evidence="4 5">IC156</strain>
    </source>
</reference>
<feature type="chain" id="PRO_5020289967" evidence="2">
    <location>
        <begin position="22"/>
        <end position="771"/>
    </location>
</feature>
<sequence>MKRIQLIVAFVAASSFAFSQALQKAPTFETIKKADKLTTSNINTPKALGTSIWSSDFSTATDWTFGGNGSQGAWQIGVEADFQNPTFFSTITSTTVTNGFAFFEGIGYLLANSVSPQNSWITMTNSINCSSESIVTLKFEQAYRAFNYDKTYVEVSLDGGTTWQQTIDINPTIPANTSATEMIVTRNFNVNQSPTVKFRFRWESSNPSNTAGSGYAWQVDDVNVTTLSDHDISVSNYLYGTTTLGDILYYHQIPLSQVAPIEASAALNNIGSQDQLNVVFTAAESINGTYTGTSTPATIVSGASDSVVVSTTFSPGSIGDYQMNYSISYNNIDDNPSNNILEPYKFSVGTSIFARDSSTVAETGTVYSETSGSTQTPASAIQIGNIFIPNANAGITGVDFQFGSLITPGSLVFGEILDDNLDPVINGETLPYTVAVGDEGTYQTLVFSSPINLIAGETYIISVKSFESDFSVATAGKSAPQTSFIYYTSDATWYYTTSTPVVRMNFGSIISSSKSAISGLIHIIGTPSTADSLNITGTNLTSDITVTAPANFEISNTLAGPYMSNLTLTQTGGSVASTKVYVRLNGPIANLNQAGNLVISTTGSNDKLVALSGKTYPECNIDVSVTANGVVITANAAGLSYQWMDCSSNTNIIGETNASFTATVNGDYAVIITDGPCIDTSACTSVTSVGLDENDFNGVSVYPNPVNDVLKISNENGLLVSVELVTATGKIVYSSKITSSEFAINVSDLSSGVYFVNVQSANSVKTFKVLK</sequence>
<accession>A0A4Q4KGW3</accession>
<evidence type="ECO:0000256" key="1">
    <source>
        <dbReference type="ARBA" id="ARBA00022729"/>
    </source>
</evidence>
<evidence type="ECO:0000313" key="4">
    <source>
        <dbReference type="EMBL" id="RYM32421.1"/>
    </source>
</evidence>
<feature type="signal peptide" evidence="2">
    <location>
        <begin position="1"/>
        <end position="21"/>
    </location>
</feature>
<dbReference type="EMBL" id="SETE01000006">
    <property type="protein sequence ID" value="RYM32421.1"/>
    <property type="molecule type" value="Genomic_DNA"/>
</dbReference>
<proteinExistence type="predicted"/>
<feature type="domain" description="Secretion system C-terminal sorting" evidence="3">
    <location>
        <begin position="701"/>
        <end position="768"/>
    </location>
</feature>